<sequence>MRRIPSGVLRPGEPIPTHPAPQNTGFDFWGWLREMATYQPMTARQKRVARWLAVVTGLLVAFALSSWATDGRVGPVGVEFGSMASVFPPGCTVITSPLSPRDGDYVVARAGLPDDKRGATRDDATSRLIVKQYRSGKLYSTDDGNVYSTFEYRGRVVAWLPTQKLLWWRDTGVQKAVPGYKPPTELDKAVAGASEQVATARDKWLADNCRVFKADKAKITGGRLKGSGVVAEGSEMTVVFDFGRNVKIEEVEVQPPGEFWGFTSKPSIGQQVSGSAGRFRPAITSSKLKLTITGCLSGPAGQPAEIGSIRVWVR</sequence>
<gene>
    <name evidence="3" type="ORF">BWY43_00780</name>
</gene>
<dbReference type="EMBL" id="MWBO01000060">
    <property type="protein sequence ID" value="OQA51850.1"/>
    <property type="molecule type" value="Genomic_DNA"/>
</dbReference>
<protein>
    <submittedName>
        <fullName evidence="3">Uncharacterized protein</fullName>
    </submittedName>
</protein>
<evidence type="ECO:0000256" key="2">
    <source>
        <dbReference type="SAM" id="Phobius"/>
    </source>
</evidence>
<evidence type="ECO:0000256" key="1">
    <source>
        <dbReference type="SAM" id="MobiDB-lite"/>
    </source>
</evidence>
<keyword evidence="2" id="KW-0812">Transmembrane</keyword>
<feature type="transmembrane region" description="Helical" evidence="2">
    <location>
        <begin position="48"/>
        <end position="68"/>
    </location>
</feature>
<feature type="region of interest" description="Disordered" evidence="1">
    <location>
        <begin position="1"/>
        <end position="21"/>
    </location>
</feature>
<evidence type="ECO:0000313" key="3">
    <source>
        <dbReference type="EMBL" id="OQA51850.1"/>
    </source>
</evidence>
<dbReference type="AlphaFoldDB" id="A0A1V5SBG6"/>
<accession>A0A1V5SBG6</accession>
<name>A0A1V5SBG6_9BACT</name>
<comment type="caution">
    <text evidence="3">The sequence shown here is derived from an EMBL/GenBank/DDBJ whole genome shotgun (WGS) entry which is preliminary data.</text>
</comment>
<keyword evidence="2" id="KW-0472">Membrane</keyword>
<organism evidence="3">
    <name type="scientific">candidate division WS2 bacterium ADurb.Bin280</name>
    <dbReference type="NCBI Taxonomy" id="1852829"/>
    <lineage>
        <taxon>Bacteria</taxon>
        <taxon>candidate division WS2</taxon>
    </lineage>
</organism>
<dbReference type="Proteomes" id="UP000485367">
    <property type="component" value="Unassembled WGS sequence"/>
</dbReference>
<reference evidence="3" key="1">
    <citation type="submission" date="2017-02" db="EMBL/GenBank/DDBJ databases">
        <title>Delving into the versatile metabolic prowess of the omnipresent phylum Bacteroidetes.</title>
        <authorList>
            <person name="Nobu M.K."/>
            <person name="Mei R."/>
            <person name="Narihiro T."/>
            <person name="Kuroda K."/>
            <person name="Liu W.-T."/>
        </authorList>
    </citation>
    <scope>NUCLEOTIDE SEQUENCE</scope>
    <source>
        <strain evidence="3">ADurb.Bin280</strain>
    </source>
</reference>
<keyword evidence="2" id="KW-1133">Transmembrane helix</keyword>
<proteinExistence type="predicted"/>